<protein>
    <submittedName>
        <fullName evidence="11">G-D-glutamyl-meso-diaminopimelate peptidase</fullName>
        <ecNumber evidence="11">3.4.19.11</ecNumber>
    </submittedName>
</protein>
<dbReference type="SUPFAM" id="SSF53187">
    <property type="entry name" value="Zn-dependent exopeptidases"/>
    <property type="match status" value="1"/>
</dbReference>
<dbReference type="SMART" id="SM00631">
    <property type="entry name" value="Zn_pept"/>
    <property type="match status" value="1"/>
</dbReference>
<evidence type="ECO:0000256" key="7">
    <source>
        <dbReference type="PROSITE-ProRule" id="PRU01379"/>
    </source>
</evidence>
<keyword evidence="5" id="KW-0862">Zinc</keyword>
<accession>A0ABS4H5W9</accession>
<evidence type="ECO:0000256" key="1">
    <source>
        <dbReference type="ARBA" id="ARBA00001947"/>
    </source>
</evidence>
<dbReference type="InterPro" id="IPR034274">
    <property type="entry name" value="ENP1_M14_CPD"/>
</dbReference>
<feature type="domain" description="LysM" evidence="9">
    <location>
        <begin position="53"/>
        <end position="97"/>
    </location>
</feature>
<dbReference type="GO" id="GO:0016787">
    <property type="term" value="F:hydrolase activity"/>
    <property type="evidence" value="ECO:0007669"/>
    <property type="project" value="UniProtKB-KW"/>
</dbReference>
<keyword evidence="3" id="KW-0645">Protease</keyword>
<dbReference type="PANTHER" id="PTHR11705:SF143">
    <property type="entry name" value="SLL0236 PROTEIN"/>
    <property type="match status" value="1"/>
</dbReference>
<dbReference type="CDD" id="cd00118">
    <property type="entry name" value="LysM"/>
    <property type="match status" value="2"/>
</dbReference>
<dbReference type="CDD" id="cd06229">
    <property type="entry name" value="M14_Endopeptidase_I"/>
    <property type="match status" value="1"/>
</dbReference>
<keyword evidence="12" id="KW-1185">Reference proteome</keyword>
<evidence type="ECO:0000256" key="5">
    <source>
        <dbReference type="ARBA" id="ARBA00022833"/>
    </source>
</evidence>
<evidence type="ECO:0000256" key="8">
    <source>
        <dbReference type="SAM" id="MobiDB-lite"/>
    </source>
</evidence>
<evidence type="ECO:0000259" key="9">
    <source>
        <dbReference type="PROSITE" id="PS51782"/>
    </source>
</evidence>
<dbReference type="SMART" id="SM00257">
    <property type="entry name" value="LysM"/>
    <property type="match status" value="2"/>
</dbReference>
<dbReference type="PRINTS" id="PR00765">
    <property type="entry name" value="CRBOXYPTASEA"/>
</dbReference>
<evidence type="ECO:0000256" key="4">
    <source>
        <dbReference type="ARBA" id="ARBA00022801"/>
    </source>
</evidence>
<evidence type="ECO:0000313" key="11">
    <source>
        <dbReference type="EMBL" id="MBP1937782.1"/>
    </source>
</evidence>
<dbReference type="InterPro" id="IPR018392">
    <property type="entry name" value="LysM"/>
</dbReference>
<dbReference type="SUPFAM" id="SSF54106">
    <property type="entry name" value="LysM domain"/>
    <property type="match status" value="2"/>
</dbReference>
<evidence type="ECO:0000259" key="10">
    <source>
        <dbReference type="PROSITE" id="PS52035"/>
    </source>
</evidence>
<dbReference type="InterPro" id="IPR000834">
    <property type="entry name" value="Peptidase_M14"/>
</dbReference>
<evidence type="ECO:0000256" key="2">
    <source>
        <dbReference type="ARBA" id="ARBA00005988"/>
    </source>
</evidence>
<dbReference type="Proteomes" id="UP001519273">
    <property type="component" value="Unassembled WGS sequence"/>
</dbReference>
<dbReference type="Gene3D" id="3.10.350.10">
    <property type="entry name" value="LysM domain"/>
    <property type="match status" value="2"/>
</dbReference>
<dbReference type="PROSITE" id="PS52035">
    <property type="entry name" value="PEPTIDASE_M14"/>
    <property type="match status" value="1"/>
</dbReference>
<feature type="region of interest" description="Disordered" evidence="8">
    <location>
        <begin position="267"/>
        <end position="288"/>
    </location>
</feature>
<dbReference type="EMBL" id="JAGGKP010000007">
    <property type="protein sequence ID" value="MBP1937782.1"/>
    <property type="molecule type" value="Genomic_DNA"/>
</dbReference>
<dbReference type="PROSITE" id="PS51782">
    <property type="entry name" value="LYSM"/>
    <property type="match status" value="2"/>
</dbReference>
<comment type="caution">
    <text evidence="11">The sequence shown here is derived from an EMBL/GenBank/DDBJ whole genome shotgun (WGS) entry which is preliminary data.</text>
</comment>
<gene>
    <name evidence="11" type="ORF">J2Z20_002697</name>
</gene>
<proteinExistence type="inferred from homology"/>
<evidence type="ECO:0000256" key="3">
    <source>
        <dbReference type="ARBA" id="ARBA00022670"/>
    </source>
</evidence>
<keyword evidence="6" id="KW-0482">Metalloprotease</keyword>
<evidence type="ECO:0000256" key="6">
    <source>
        <dbReference type="ARBA" id="ARBA00023049"/>
    </source>
</evidence>
<dbReference type="Pfam" id="PF01476">
    <property type="entry name" value="LysM"/>
    <property type="match status" value="2"/>
</dbReference>
<feature type="domain" description="LysM" evidence="9">
    <location>
        <begin position="2"/>
        <end position="47"/>
    </location>
</feature>
<dbReference type="Pfam" id="PF00246">
    <property type="entry name" value="Peptidase_M14"/>
    <property type="match status" value="1"/>
</dbReference>
<dbReference type="InterPro" id="IPR036779">
    <property type="entry name" value="LysM_dom_sf"/>
</dbReference>
<dbReference type="Gene3D" id="3.40.630.10">
    <property type="entry name" value="Zn peptidases"/>
    <property type="match status" value="1"/>
</dbReference>
<comment type="similarity">
    <text evidence="2 7">Belongs to the peptidase M14 family.</text>
</comment>
<name>A0ABS4H5W9_9BACL</name>
<evidence type="ECO:0000313" key="12">
    <source>
        <dbReference type="Proteomes" id="UP001519273"/>
    </source>
</evidence>
<keyword evidence="4 11" id="KW-0378">Hydrolase</keyword>
<sequence length="401" mass="46039">MIYYETVRGDTPRRIAFKYGVSLHSLMSTNQWMDEQTYLWPGQIVLVEKRAPQKYKVQPGDTLSIIAEAFGVSRLELLQANLHLLNKPCEAGVVIVIPPKSNDSRIVTLEGEYGYSNMMRHIERLTATYPFVTAEVIGRSVMGKPIPAIRIGCGPRQVHFNGAVHANEWITSPCLMQFIEDYACALYRGVCWQHYNVTDWYNHNTLWIVPMVNPDGVEIVQEGVHPLHPYYHQLLEWNNGRRQFRRWKANIRGVDLNDQFPAHWEEERERRGKCSPAPQDYSGPSPLSEPESVALAWLTDREKFDLALSLHTQGREIYWNYRSFEPSYAEYWALRLARAGGYRAVKLSGSDAGYKDWFIEKYGKPGFTVEAGTGINPLPLTDYEDIYAEVSLILAECLMLQ</sequence>
<dbReference type="PANTHER" id="PTHR11705">
    <property type="entry name" value="PROTEASE FAMILY M14 CARBOXYPEPTIDASE A,B"/>
    <property type="match status" value="1"/>
</dbReference>
<feature type="domain" description="Peptidase M14" evidence="10">
    <location>
        <begin position="111"/>
        <end position="398"/>
    </location>
</feature>
<dbReference type="EC" id="3.4.19.11" evidence="11"/>
<reference evidence="11 12" key="1">
    <citation type="submission" date="2021-03" db="EMBL/GenBank/DDBJ databases">
        <title>Genomic Encyclopedia of Type Strains, Phase IV (KMG-IV): sequencing the most valuable type-strain genomes for metagenomic binning, comparative biology and taxonomic classification.</title>
        <authorList>
            <person name="Goeker M."/>
        </authorList>
    </citation>
    <scope>NUCLEOTIDE SEQUENCE [LARGE SCALE GENOMIC DNA]</scope>
    <source>
        <strain evidence="11 12">DSM 23491</strain>
    </source>
</reference>
<feature type="active site" description="Proton donor/acceptor" evidence="7">
    <location>
        <position position="370"/>
    </location>
</feature>
<comment type="cofactor">
    <cofactor evidence="1">
        <name>Zn(2+)</name>
        <dbReference type="ChEBI" id="CHEBI:29105"/>
    </cofactor>
</comment>
<organism evidence="11 12">
    <name type="scientific">Paenibacillus sediminis</name>
    <dbReference type="NCBI Taxonomy" id="664909"/>
    <lineage>
        <taxon>Bacteria</taxon>
        <taxon>Bacillati</taxon>
        <taxon>Bacillota</taxon>
        <taxon>Bacilli</taxon>
        <taxon>Bacillales</taxon>
        <taxon>Paenibacillaceae</taxon>
        <taxon>Paenibacillus</taxon>
    </lineage>
</organism>